<evidence type="ECO:0000313" key="7">
    <source>
        <dbReference type="Proteomes" id="UP001479436"/>
    </source>
</evidence>
<dbReference type="SUPFAM" id="SSF54928">
    <property type="entry name" value="RNA-binding domain, RBD"/>
    <property type="match status" value="2"/>
</dbReference>
<dbReference type="InterPro" id="IPR000504">
    <property type="entry name" value="RRM_dom"/>
</dbReference>
<dbReference type="InterPro" id="IPR035979">
    <property type="entry name" value="RBD_domain_sf"/>
</dbReference>
<organism evidence="6 7">
    <name type="scientific">Basidiobolus ranarum</name>
    <dbReference type="NCBI Taxonomy" id="34480"/>
    <lineage>
        <taxon>Eukaryota</taxon>
        <taxon>Fungi</taxon>
        <taxon>Fungi incertae sedis</taxon>
        <taxon>Zoopagomycota</taxon>
        <taxon>Entomophthoromycotina</taxon>
        <taxon>Basidiobolomycetes</taxon>
        <taxon>Basidiobolales</taxon>
        <taxon>Basidiobolaceae</taxon>
        <taxon>Basidiobolus</taxon>
    </lineage>
</organism>
<feature type="domain" description="RRM" evidence="5">
    <location>
        <begin position="20"/>
        <end position="100"/>
    </location>
</feature>
<sequence>MTYQQPSEVYSVKNPLQGKTSLWMGELDPWMDENFIKNLWYSLGEQVNVKMIRDKFTRSTAGYCFVEFSTNSAANKALTTLTGTPIPGTNRIFKLNWASGGGMGDRKEEKSNELSVFVGDIGPEVNDELLLVTFQSRYISIQSARVVMDPLTGMSKGYGFVRFGDENEQQRAMVEMQGAYCGSRPIRISVAVPKTKLNATNLNNFQHTPNYTNQRQFNDPSNTNVFVGGLPPTTNDDELRSCFQRFGDIVLVKIPPGRGCGFVQFVHRHSAELAISQMNGSSIGNSRVRVSWGRPQTDRQPTNSFRSSLPTPVPSTPMDPLAPIHIETTNSSFINSKEDSIESFTREISSTDNIRVL</sequence>
<dbReference type="InterPro" id="IPR012677">
    <property type="entry name" value="Nucleotide-bd_a/b_plait_sf"/>
</dbReference>
<dbReference type="CDD" id="cd12344">
    <property type="entry name" value="RRM1_SECp43_like"/>
    <property type="match status" value="1"/>
</dbReference>
<protein>
    <recommendedName>
        <fullName evidence="5">RRM domain-containing protein</fullName>
    </recommendedName>
</protein>
<dbReference type="Pfam" id="PF00076">
    <property type="entry name" value="RRM_1"/>
    <property type="match status" value="3"/>
</dbReference>
<feature type="domain" description="RRM" evidence="5">
    <location>
        <begin position="114"/>
        <end position="193"/>
    </location>
</feature>
<proteinExistence type="predicted"/>
<comment type="caution">
    <text evidence="6">The sequence shown here is derived from an EMBL/GenBank/DDBJ whole genome shotgun (WGS) entry which is preliminary data.</text>
</comment>
<keyword evidence="7" id="KW-1185">Reference proteome</keyword>
<keyword evidence="2 3" id="KW-0694">RNA-binding</keyword>
<evidence type="ECO:0000256" key="4">
    <source>
        <dbReference type="SAM" id="MobiDB-lite"/>
    </source>
</evidence>
<evidence type="ECO:0000256" key="2">
    <source>
        <dbReference type="ARBA" id="ARBA00022884"/>
    </source>
</evidence>
<dbReference type="EMBL" id="JASJQH010006882">
    <property type="protein sequence ID" value="KAK9729351.1"/>
    <property type="molecule type" value="Genomic_DNA"/>
</dbReference>
<evidence type="ECO:0000313" key="6">
    <source>
        <dbReference type="EMBL" id="KAK9729351.1"/>
    </source>
</evidence>
<evidence type="ECO:0000259" key="5">
    <source>
        <dbReference type="PROSITE" id="PS50102"/>
    </source>
</evidence>
<dbReference type="CDD" id="cd12345">
    <property type="entry name" value="RRM2_SECp43_like"/>
    <property type="match status" value="1"/>
</dbReference>
<dbReference type="PANTHER" id="PTHR47640">
    <property type="entry name" value="TRNA SELENOCYSTEINE 1-ASSOCIATED PROTEIN 1-RELATED-RELATED"/>
    <property type="match status" value="1"/>
</dbReference>
<evidence type="ECO:0000256" key="1">
    <source>
        <dbReference type="ARBA" id="ARBA00022737"/>
    </source>
</evidence>
<feature type="domain" description="RRM" evidence="5">
    <location>
        <begin position="223"/>
        <end position="295"/>
    </location>
</feature>
<evidence type="ECO:0000256" key="3">
    <source>
        <dbReference type="PROSITE-ProRule" id="PRU00176"/>
    </source>
</evidence>
<feature type="region of interest" description="Disordered" evidence="4">
    <location>
        <begin position="292"/>
        <end position="319"/>
    </location>
</feature>
<name>A0ABR2WBD5_9FUNG</name>
<feature type="compositionally biased region" description="Polar residues" evidence="4">
    <location>
        <begin position="298"/>
        <end position="310"/>
    </location>
</feature>
<gene>
    <name evidence="6" type="ORF">K7432_000393</name>
</gene>
<accession>A0ABR2WBD5</accession>
<dbReference type="Gene3D" id="3.30.70.330">
    <property type="match status" value="3"/>
</dbReference>
<dbReference type="InterPro" id="IPR050825">
    <property type="entry name" value="RBM42_RBP45_47-like"/>
</dbReference>
<reference evidence="6 7" key="1">
    <citation type="submission" date="2023-04" db="EMBL/GenBank/DDBJ databases">
        <title>Genome of Basidiobolus ranarum AG-B5.</title>
        <authorList>
            <person name="Stajich J.E."/>
            <person name="Carter-House D."/>
            <person name="Gryganskyi A."/>
        </authorList>
    </citation>
    <scope>NUCLEOTIDE SEQUENCE [LARGE SCALE GENOMIC DNA]</scope>
    <source>
        <strain evidence="6 7">AG-B5</strain>
    </source>
</reference>
<dbReference type="SMART" id="SM00360">
    <property type="entry name" value="RRM"/>
    <property type="match status" value="3"/>
</dbReference>
<dbReference type="PROSITE" id="PS50102">
    <property type="entry name" value="RRM"/>
    <property type="match status" value="3"/>
</dbReference>
<dbReference type="Proteomes" id="UP001479436">
    <property type="component" value="Unassembled WGS sequence"/>
</dbReference>
<dbReference type="PANTHER" id="PTHR47640:SF10">
    <property type="entry name" value="TRNA SELENOCYSTEINE 1-ASSOCIATED PROTEIN 1-RELATED"/>
    <property type="match status" value="1"/>
</dbReference>
<keyword evidence="1" id="KW-0677">Repeat</keyword>